<dbReference type="Proteomes" id="UP000664859">
    <property type="component" value="Unassembled WGS sequence"/>
</dbReference>
<evidence type="ECO:0000313" key="1">
    <source>
        <dbReference type="EMBL" id="KAG5183601.1"/>
    </source>
</evidence>
<dbReference type="AlphaFoldDB" id="A0A835YY74"/>
<dbReference type="PANTHER" id="PTHR37096">
    <property type="entry name" value="YALI0E33429P"/>
    <property type="match status" value="1"/>
</dbReference>
<dbReference type="InterPro" id="IPR051667">
    <property type="entry name" value="Archaeal_ATPase_domain"/>
</dbReference>
<dbReference type="PANTHER" id="PTHR37096:SF1">
    <property type="entry name" value="AAA+ ATPASE DOMAIN-CONTAINING PROTEIN"/>
    <property type="match status" value="1"/>
</dbReference>
<organism evidence="1 2">
    <name type="scientific">Tribonema minus</name>
    <dbReference type="NCBI Taxonomy" id="303371"/>
    <lineage>
        <taxon>Eukaryota</taxon>
        <taxon>Sar</taxon>
        <taxon>Stramenopiles</taxon>
        <taxon>Ochrophyta</taxon>
        <taxon>PX clade</taxon>
        <taxon>Xanthophyceae</taxon>
        <taxon>Tribonematales</taxon>
        <taxon>Tribonemataceae</taxon>
        <taxon>Tribonema</taxon>
    </lineage>
</organism>
<gene>
    <name evidence="1" type="ORF">JKP88DRAFT_277610</name>
</gene>
<accession>A0A835YY74</accession>
<evidence type="ECO:0000313" key="2">
    <source>
        <dbReference type="Proteomes" id="UP000664859"/>
    </source>
</evidence>
<protein>
    <submittedName>
        <fullName evidence="1">Uncharacterized protein</fullName>
    </submittedName>
</protein>
<reference evidence="1" key="1">
    <citation type="submission" date="2021-02" db="EMBL/GenBank/DDBJ databases">
        <title>First Annotated Genome of the Yellow-green Alga Tribonema minus.</title>
        <authorList>
            <person name="Mahan K.M."/>
        </authorList>
    </citation>
    <scope>NUCLEOTIDE SEQUENCE</scope>
    <source>
        <strain evidence="1">UTEX B ZZ1240</strain>
    </source>
</reference>
<keyword evidence="2" id="KW-1185">Reference proteome</keyword>
<name>A0A835YY74_9STRA</name>
<sequence length="286" mass="31675">MIVDYLEKHNADGTICYIDCRGVTLGMFTTKLATRGLSSLVHGWLEGDLGSVETLKAILQDKMTNFIQSLRARLTSAVTGTSTLPAPTPLARNYGLTISAVDVITKLQGVRAGHLQPAAVGAVIDAYLGLLAMWENIRETAQLRGEFQLPVLIIDHADILLDWGDEHGDDLQRLFDFFVDMCVRDRRCHVILVPVDYGFQQQLSQLIDPDSWTADFTEAKARDFLQKLLKRPVADNEWAAVYEVCGGNAGSLSSAVSDYELVKFRQLRADQKLRELQAADSEADCT</sequence>
<proteinExistence type="predicted"/>
<dbReference type="EMBL" id="JAFCMP010000201">
    <property type="protein sequence ID" value="KAG5183601.1"/>
    <property type="molecule type" value="Genomic_DNA"/>
</dbReference>
<comment type="caution">
    <text evidence="1">The sequence shown here is derived from an EMBL/GenBank/DDBJ whole genome shotgun (WGS) entry which is preliminary data.</text>
</comment>
<dbReference type="OrthoDB" id="2150628at2759"/>